<organism evidence="2 3">
    <name type="scientific">Theobroma cacao</name>
    <name type="common">Cacao</name>
    <name type="synonym">Cocoa</name>
    <dbReference type="NCBI Taxonomy" id="3641"/>
    <lineage>
        <taxon>Eukaryota</taxon>
        <taxon>Viridiplantae</taxon>
        <taxon>Streptophyta</taxon>
        <taxon>Embryophyta</taxon>
        <taxon>Tracheophyta</taxon>
        <taxon>Spermatophyta</taxon>
        <taxon>Magnoliopsida</taxon>
        <taxon>eudicotyledons</taxon>
        <taxon>Gunneridae</taxon>
        <taxon>Pentapetalae</taxon>
        <taxon>rosids</taxon>
        <taxon>malvids</taxon>
        <taxon>Malvales</taxon>
        <taxon>Malvaceae</taxon>
        <taxon>Byttnerioideae</taxon>
        <taxon>Theobroma</taxon>
    </lineage>
</organism>
<proteinExistence type="predicted"/>
<dbReference type="EMBL" id="CM001882">
    <property type="protein sequence ID" value="EOY03026.1"/>
    <property type="molecule type" value="Genomic_DNA"/>
</dbReference>
<name>A0A061EDM0_THECC</name>
<dbReference type="Gramene" id="EOY03026">
    <property type="protein sequence ID" value="EOY03026"/>
    <property type="gene ID" value="TCM_017434"/>
</dbReference>
<protein>
    <recommendedName>
        <fullName evidence="4">Secreted protein</fullName>
    </recommendedName>
</protein>
<evidence type="ECO:0000313" key="3">
    <source>
        <dbReference type="Proteomes" id="UP000026915"/>
    </source>
</evidence>
<evidence type="ECO:0000256" key="1">
    <source>
        <dbReference type="SAM" id="SignalP"/>
    </source>
</evidence>
<feature type="signal peptide" evidence="1">
    <location>
        <begin position="1"/>
        <end position="17"/>
    </location>
</feature>
<feature type="chain" id="PRO_5001601075" description="Secreted protein" evidence="1">
    <location>
        <begin position="18"/>
        <end position="89"/>
    </location>
</feature>
<accession>A0A061EDM0</accession>
<dbReference type="HOGENOM" id="CLU_2459204_0_0_1"/>
<gene>
    <name evidence="2" type="ORF">TCM_017434</name>
</gene>
<reference evidence="2 3" key="1">
    <citation type="journal article" date="2013" name="Genome Biol.">
        <title>The genome sequence of the most widely cultivated cacao type and its use to identify candidate genes regulating pod color.</title>
        <authorList>
            <person name="Motamayor J.C."/>
            <person name="Mockaitis K."/>
            <person name="Schmutz J."/>
            <person name="Haiminen N."/>
            <person name="Iii D.L."/>
            <person name="Cornejo O."/>
            <person name="Findley S.D."/>
            <person name="Zheng P."/>
            <person name="Utro F."/>
            <person name="Royaert S."/>
            <person name="Saski C."/>
            <person name="Jenkins J."/>
            <person name="Podicheti R."/>
            <person name="Zhao M."/>
            <person name="Scheffler B.E."/>
            <person name="Stack J.C."/>
            <person name="Feltus F.A."/>
            <person name="Mustiga G.M."/>
            <person name="Amores F."/>
            <person name="Phillips W."/>
            <person name="Marelli J.P."/>
            <person name="May G.D."/>
            <person name="Shapiro H."/>
            <person name="Ma J."/>
            <person name="Bustamante C.D."/>
            <person name="Schnell R.J."/>
            <person name="Main D."/>
            <person name="Gilbert D."/>
            <person name="Parida L."/>
            <person name="Kuhn D.N."/>
        </authorList>
    </citation>
    <scope>NUCLEOTIDE SEQUENCE [LARGE SCALE GENOMIC DNA]</scope>
    <source>
        <strain evidence="3">cv. Matina 1-6</strain>
    </source>
</reference>
<evidence type="ECO:0008006" key="4">
    <source>
        <dbReference type="Google" id="ProtNLM"/>
    </source>
</evidence>
<keyword evidence="1" id="KW-0732">Signal</keyword>
<keyword evidence="3" id="KW-1185">Reference proteome</keyword>
<evidence type="ECO:0000313" key="2">
    <source>
        <dbReference type="EMBL" id="EOY03026.1"/>
    </source>
</evidence>
<dbReference type="Proteomes" id="UP000026915">
    <property type="component" value="Chromosome 4"/>
</dbReference>
<dbReference type="AlphaFoldDB" id="A0A061EDM0"/>
<sequence length="89" mass="9997">MLFQKISLLVLVLALQSQQFWNFLCHYRLLVTRCNKVTGWVGGGLGCIPEGDQIVIVTLFHLSSKQIISILLEVSKCEALFDVSSKLMN</sequence>
<dbReference type="InParanoid" id="A0A061EDM0"/>